<dbReference type="InterPro" id="IPR006439">
    <property type="entry name" value="HAD-SF_hydro_IA"/>
</dbReference>
<reference evidence="4 5" key="1">
    <citation type="submission" date="2018-03" db="EMBL/GenBank/DDBJ databases">
        <title>Whole genome sequencing of Histamine producing bacteria.</title>
        <authorList>
            <person name="Butler K."/>
        </authorList>
    </citation>
    <scope>NUCLEOTIDE SEQUENCE [LARGE SCALE GENOMIC DNA]</scope>
    <source>
        <strain evidence="4 5">DSM 19138</strain>
    </source>
</reference>
<dbReference type="Gene3D" id="3.40.50.1000">
    <property type="entry name" value="HAD superfamily/HAD-like"/>
    <property type="match status" value="1"/>
</dbReference>
<dbReference type="Gene3D" id="1.10.150.240">
    <property type="entry name" value="Putative phosphatase, domain 2"/>
    <property type="match status" value="1"/>
</dbReference>
<evidence type="ECO:0000256" key="3">
    <source>
        <dbReference type="RuleBase" id="RU368077"/>
    </source>
</evidence>
<dbReference type="NCBIfam" id="TIGR01428">
    <property type="entry name" value="HAD_type_II"/>
    <property type="match status" value="1"/>
</dbReference>
<dbReference type="NCBIfam" id="TIGR01493">
    <property type="entry name" value="HAD-SF-IA-v2"/>
    <property type="match status" value="1"/>
</dbReference>
<dbReference type="Proteomes" id="UP000241346">
    <property type="component" value="Unassembled WGS sequence"/>
</dbReference>
<dbReference type="InterPro" id="IPR036412">
    <property type="entry name" value="HAD-like_sf"/>
</dbReference>
<gene>
    <name evidence="4" type="ORF">C9J01_01850</name>
</gene>
<accession>A0A2T3NJT7</accession>
<evidence type="ECO:0000256" key="1">
    <source>
        <dbReference type="ARBA" id="ARBA00008106"/>
    </source>
</evidence>
<comment type="caution">
    <text evidence="4">The sequence shown here is derived from an EMBL/GenBank/DDBJ whole genome shotgun (WGS) entry which is preliminary data.</text>
</comment>
<dbReference type="InterPro" id="IPR023214">
    <property type="entry name" value="HAD_sf"/>
</dbReference>
<dbReference type="EC" id="3.8.1.2" evidence="3"/>
<dbReference type="PANTHER" id="PTHR43316:SF3">
    <property type="entry name" value="HALOACID DEHALOGENASE, TYPE II (AFU_ORTHOLOGUE AFUA_2G07750)-RELATED"/>
    <property type="match status" value="1"/>
</dbReference>
<evidence type="ECO:0000313" key="5">
    <source>
        <dbReference type="Proteomes" id="UP000241346"/>
    </source>
</evidence>
<dbReference type="OrthoDB" id="5865007at2"/>
<dbReference type="InterPro" id="IPR023198">
    <property type="entry name" value="PGP-like_dom2"/>
</dbReference>
<dbReference type="SFLD" id="SFLDS00003">
    <property type="entry name" value="Haloacid_Dehalogenase"/>
    <property type="match status" value="1"/>
</dbReference>
<dbReference type="SFLD" id="SFLDG01129">
    <property type="entry name" value="C1.5:_HAD__Beta-PGM__Phosphata"/>
    <property type="match status" value="1"/>
</dbReference>
<dbReference type="GO" id="GO:0018784">
    <property type="term" value="F:(S)-2-haloacid dehalogenase activity"/>
    <property type="evidence" value="ECO:0007669"/>
    <property type="project" value="UniProtKB-UniRule"/>
</dbReference>
<dbReference type="AlphaFoldDB" id="A0A2T3NJT7"/>
<comment type="catalytic activity">
    <reaction evidence="3">
        <text>an (S)-2-haloacid + H2O = a (2R)-2-hydroxycarboxylate + a halide anion + H(+)</text>
        <dbReference type="Rhea" id="RHEA:11192"/>
        <dbReference type="ChEBI" id="CHEBI:15377"/>
        <dbReference type="ChEBI" id="CHEBI:15378"/>
        <dbReference type="ChEBI" id="CHEBI:16042"/>
        <dbReference type="ChEBI" id="CHEBI:58314"/>
        <dbReference type="ChEBI" id="CHEBI:137405"/>
        <dbReference type="EC" id="3.8.1.2"/>
    </reaction>
</comment>
<organism evidence="4 5">
    <name type="scientific">Photobacterium rosenbergii</name>
    <dbReference type="NCBI Taxonomy" id="294936"/>
    <lineage>
        <taxon>Bacteria</taxon>
        <taxon>Pseudomonadati</taxon>
        <taxon>Pseudomonadota</taxon>
        <taxon>Gammaproteobacteria</taxon>
        <taxon>Vibrionales</taxon>
        <taxon>Vibrionaceae</taxon>
        <taxon>Photobacterium</taxon>
    </lineage>
</organism>
<sequence length="221" mass="24494">MKETIVFDINETVLNLDSLKPKFKRVFGDEEIQMLWFSMLLHTSTVSIVTGVKSDFATLAKLTLETVASRLGKKLKTEDAKDILSTFSNLKPHDDITETLMTLRAAGFQTVAFSNSSLSLVSSQIDNAGLTEYFDHIISVEEAGTFKPDPAAYAYLGNKLGLPMNSMRLIATHDWDTLGALNAGMKAAYIDRLNWPYNPMYKKPDISGTTMTEVVNAIITQ</sequence>
<dbReference type="RefSeq" id="WP_107296402.1">
    <property type="nucleotide sequence ID" value="NZ_PYMB01000001.1"/>
</dbReference>
<dbReference type="InterPro" id="IPR006328">
    <property type="entry name" value="2-HAD"/>
</dbReference>
<comment type="similarity">
    <text evidence="1 3">Belongs to the HAD-like hydrolase superfamily. S-2-haloalkanoic acid dehalogenase family.</text>
</comment>
<dbReference type="PANTHER" id="PTHR43316">
    <property type="entry name" value="HYDROLASE, HALOACID DELAHOGENASE-RELATED"/>
    <property type="match status" value="1"/>
</dbReference>
<evidence type="ECO:0000313" key="4">
    <source>
        <dbReference type="EMBL" id="PSW15784.1"/>
    </source>
</evidence>
<evidence type="ECO:0000256" key="2">
    <source>
        <dbReference type="ARBA" id="ARBA00022801"/>
    </source>
</evidence>
<keyword evidence="2 3" id="KW-0378">Hydrolase</keyword>
<name>A0A2T3NJT7_9GAMM</name>
<protein>
    <recommendedName>
        <fullName evidence="3">(S)-2-haloacid dehalogenase</fullName>
        <ecNumber evidence="3">3.8.1.2</ecNumber>
    </recommendedName>
    <alternativeName>
        <fullName evidence="3">2-haloalkanoic acid dehalogenase</fullName>
    </alternativeName>
    <alternativeName>
        <fullName evidence="3">Halocarboxylic acid halidohydrolase</fullName>
    </alternativeName>
    <alternativeName>
        <fullName evidence="3">L-2-haloacid dehalogenase</fullName>
    </alternativeName>
</protein>
<proteinExistence type="inferred from homology"/>
<dbReference type="PRINTS" id="PR00413">
    <property type="entry name" value="HADHALOGNASE"/>
</dbReference>
<dbReference type="SUPFAM" id="SSF56784">
    <property type="entry name" value="HAD-like"/>
    <property type="match status" value="1"/>
</dbReference>
<dbReference type="EMBL" id="PYMB01000001">
    <property type="protein sequence ID" value="PSW15784.1"/>
    <property type="molecule type" value="Genomic_DNA"/>
</dbReference>
<dbReference type="Pfam" id="PF00702">
    <property type="entry name" value="Hydrolase"/>
    <property type="match status" value="1"/>
</dbReference>
<dbReference type="InterPro" id="IPR051540">
    <property type="entry name" value="S-2-haloacid_dehalogenase"/>
</dbReference>
<comment type="function">
    <text evidence="3">Catalyzes the hydrolytic dehalogenation of small (S)-2-haloalkanoic acids to yield the corresponding (R)-2-hydroxyalkanoic acids.</text>
</comment>